<gene>
    <name evidence="1" type="ORF">EVAR_83280_1</name>
</gene>
<organism evidence="1 2">
    <name type="scientific">Eumeta variegata</name>
    <name type="common">Bagworm moth</name>
    <name type="synonym">Eumeta japonica</name>
    <dbReference type="NCBI Taxonomy" id="151549"/>
    <lineage>
        <taxon>Eukaryota</taxon>
        <taxon>Metazoa</taxon>
        <taxon>Ecdysozoa</taxon>
        <taxon>Arthropoda</taxon>
        <taxon>Hexapoda</taxon>
        <taxon>Insecta</taxon>
        <taxon>Pterygota</taxon>
        <taxon>Neoptera</taxon>
        <taxon>Endopterygota</taxon>
        <taxon>Lepidoptera</taxon>
        <taxon>Glossata</taxon>
        <taxon>Ditrysia</taxon>
        <taxon>Tineoidea</taxon>
        <taxon>Psychidae</taxon>
        <taxon>Oiketicinae</taxon>
        <taxon>Eumeta</taxon>
    </lineage>
</organism>
<sequence>MRHPEQTSHRHIEIVYSSICSGRIFQGGSRLPEEGINKLRLDRACNVFPRRRPVCVRAYAALRVLDVNFVIVADKQALCPPTVTASSKRRP</sequence>
<protein>
    <submittedName>
        <fullName evidence="1">Uncharacterized protein</fullName>
    </submittedName>
</protein>
<keyword evidence="2" id="KW-1185">Reference proteome</keyword>
<dbReference type="EMBL" id="BGZK01000764">
    <property type="protein sequence ID" value="GBP59561.1"/>
    <property type="molecule type" value="Genomic_DNA"/>
</dbReference>
<proteinExistence type="predicted"/>
<name>A0A4C1X704_EUMVA</name>
<evidence type="ECO:0000313" key="2">
    <source>
        <dbReference type="Proteomes" id="UP000299102"/>
    </source>
</evidence>
<dbReference type="AlphaFoldDB" id="A0A4C1X704"/>
<comment type="caution">
    <text evidence="1">The sequence shown here is derived from an EMBL/GenBank/DDBJ whole genome shotgun (WGS) entry which is preliminary data.</text>
</comment>
<accession>A0A4C1X704</accession>
<reference evidence="1 2" key="1">
    <citation type="journal article" date="2019" name="Commun. Biol.">
        <title>The bagworm genome reveals a unique fibroin gene that provides high tensile strength.</title>
        <authorList>
            <person name="Kono N."/>
            <person name="Nakamura H."/>
            <person name="Ohtoshi R."/>
            <person name="Tomita M."/>
            <person name="Numata K."/>
            <person name="Arakawa K."/>
        </authorList>
    </citation>
    <scope>NUCLEOTIDE SEQUENCE [LARGE SCALE GENOMIC DNA]</scope>
</reference>
<dbReference type="Proteomes" id="UP000299102">
    <property type="component" value="Unassembled WGS sequence"/>
</dbReference>
<evidence type="ECO:0000313" key="1">
    <source>
        <dbReference type="EMBL" id="GBP59561.1"/>
    </source>
</evidence>